<sequence length="710" mass="72802">MNFWCIKLAIVHRALARFKHQVIFLLIAGVLSACSGGNSSSDATGSMMTGVGAQISELIGRAQDNETGTVSVLIDLDTANNISVASTPDTQAQFLNRLGAAVLSAGCSPISARAQSVRVPTSAAVVGVVLNACELAALRTLPEIESIVEEVTLSHQLSAIDQAVIDSYNGVEAWPAQIGGQAVNFSGANRLVAVLDTGTEANHSALNGRVVQGTCFSTRLAPAPSVNQMGFCPNQQAQDLLSANAGQPCTQVLPAGSSAANVGACGHGTAMAGAAAMGSVLNQTEGGIAKSASILPVQVFRLVNGGVTAGGTDILMALDWVAAQAELRRQNNLPPIVAVNMSLGGGSYAQSCDNAPGMRPFVNVMNRLKNAQVLTMVATGNEGLRGSIAFPACISTAVKVGASTLGAQGVAAFSNVSNLVDIFAIGGPYNLPIPGQSWNASLRGTSPATALVSGAVAALSTAAPNASATQIQQALTTGSNLTVTGFDVTKPGLHITSAARTLLNLPPEPPIDPVVPPTPSPPAPAPITTSTGQVCFQRGSDLGARTDCYVTGVTLSIFSAYYSAITTNSVGIATVCPKSTLSNLNTNPATTPCISVMPNQIRAWGDLFMTLFASYRVQTLHSNEAVCLSADATRQGNQLCLGASGSLSHVATQFPGTAEHLFLPSPQYAAIAYAQNNLTGTSRPLTTSQRVCGLLFSALSYRYGHPLQSV</sequence>
<dbReference type="SUPFAM" id="SSF52743">
    <property type="entry name" value="Subtilisin-like"/>
    <property type="match status" value="1"/>
</dbReference>
<comment type="caution">
    <text evidence="7">The sequence shown here is derived from an EMBL/GenBank/DDBJ whole genome shotgun (WGS) entry which is preliminary data.</text>
</comment>
<dbReference type="Gene3D" id="3.40.50.200">
    <property type="entry name" value="Peptidase S8/S53 domain"/>
    <property type="match status" value="1"/>
</dbReference>
<dbReference type="PANTHER" id="PTHR43806:SF11">
    <property type="entry name" value="CEREVISIN-RELATED"/>
    <property type="match status" value="1"/>
</dbReference>
<evidence type="ECO:0000256" key="3">
    <source>
        <dbReference type="ARBA" id="ARBA00022801"/>
    </source>
</evidence>
<comment type="similarity">
    <text evidence="1 5">Belongs to the peptidase S8 family.</text>
</comment>
<evidence type="ECO:0000259" key="6">
    <source>
        <dbReference type="Pfam" id="PF00082"/>
    </source>
</evidence>
<organism evidence="7 8">
    <name type="scientific">Limnohabitans lacus</name>
    <dbReference type="NCBI Taxonomy" id="3045173"/>
    <lineage>
        <taxon>Bacteria</taxon>
        <taxon>Pseudomonadati</taxon>
        <taxon>Pseudomonadota</taxon>
        <taxon>Betaproteobacteria</taxon>
        <taxon>Burkholderiales</taxon>
        <taxon>Comamonadaceae</taxon>
        <taxon>Limnohabitans</taxon>
    </lineage>
</organism>
<evidence type="ECO:0000256" key="4">
    <source>
        <dbReference type="ARBA" id="ARBA00022825"/>
    </source>
</evidence>
<reference evidence="7" key="1">
    <citation type="submission" date="2023-05" db="EMBL/GenBank/DDBJ databases">
        <title>Limnohabitans sp. strain HM2-2 Genome sequencing and assembly.</title>
        <authorList>
            <person name="Jung Y."/>
        </authorList>
    </citation>
    <scope>NUCLEOTIDE SEQUENCE</scope>
    <source>
        <strain evidence="7">HM2-2</strain>
    </source>
</reference>
<dbReference type="InterPro" id="IPR015500">
    <property type="entry name" value="Peptidase_S8_subtilisin-rel"/>
</dbReference>
<protein>
    <submittedName>
        <fullName evidence="7">S8 family serine peptidase</fullName>
    </submittedName>
</protein>
<dbReference type="EMBL" id="JASGBH010000009">
    <property type="protein sequence ID" value="MDI9234656.1"/>
    <property type="molecule type" value="Genomic_DNA"/>
</dbReference>
<evidence type="ECO:0000313" key="8">
    <source>
        <dbReference type="Proteomes" id="UP001431902"/>
    </source>
</evidence>
<feature type="active site" description="Charge relay system" evidence="5">
    <location>
        <position position="446"/>
    </location>
</feature>
<dbReference type="Proteomes" id="UP001431902">
    <property type="component" value="Unassembled WGS sequence"/>
</dbReference>
<evidence type="ECO:0000256" key="2">
    <source>
        <dbReference type="ARBA" id="ARBA00022670"/>
    </source>
</evidence>
<dbReference type="InterPro" id="IPR036852">
    <property type="entry name" value="Peptidase_S8/S53_dom_sf"/>
</dbReference>
<evidence type="ECO:0000256" key="5">
    <source>
        <dbReference type="PROSITE-ProRule" id="PRU01240"/>
    </source>
</evidence>
<dbReference type="InterPro" id="IPR050131">
    <property type="entry name" value="Peptidase_S8_subtilisin-like"/>
</dbReference>
<keyword evidence="2 5" id="KW-0645">Protease</keyword>
<keyword evidence="4 5" id="KW-0720">Serine protease</keyword>
<keyword evidence="8" id="KW-1185">Reference proteome</keyword>
<feature type="active site" description="Charge relay system" evidence="5">
    <location>
        <position position="267"/>
    </location>
</feature>
<dbReference type="Pfam" id="PF00082">
    <property type="entry name" value="Peptidase_S8"/>
    <property type="match status" value="1"/>
</dbReference>
<proteinExistence type="inferred from homology"/>
<keyword evidence="3 5" id="KW-0378">Hydrolase</keyword>
<feature type="active site" description="Charge relay system" evidence="5">
    <location>
        <position position="196"/>
    </location>
</feature>
<feature type="domain" description="Peptidase S8/S53" evidence="6">
    <location>
        <begin position="189"/>
        <end position="479"/>
    </location>
</feature>
<name>A0ABT6X943_9BURK</name>
<dbReference type="InterPro" id="IPR000209">
    <property type="entry name" value="Peptidase_S8/S53_dom"/>
</dbReference>
<dbReference type="PROSITE" id="PS51892">
    <property type="entry name" value="SUBTILASE"/>
    <property type="match status" value="1"/>
</dbReference>
<evidence type="ECO:0000313" key="7">
    <source>
        <dbReference type="EMBL" id="MDI9234656.1"/>
    </source>
</evidence>
<accession>A0ABT6X943</accession>
<dbReference type="PROSITE" id="PS51257">
    <property type="entry name" value="PROKAR_LIPOPROTEIN"/>
    <property type="match status" value="1"/>
</dbReference>
<evidence type="ECO:0000256" key="1">
    <source>
        <dbReference type="ARBA" id="ARBA00011073"/>
    </source>
</evidence>
<dbReference type="PRINTS" id="PR00723">
    <property type="entry name" value="SUBTILISIN"/>
</dbReference>
<gene>
    <name evidence="7" type="ORF">QLQ16_12530</name>
</gene>
<dbReference type="PANTHER" id="PTHR43806">
    <property type="entry name" value="PEPTIDASE S8"/>
    <property type="match status" value="1"/>
</dbReference>